<dbReference type="EMBL" id="PGCJ01000053">
    <property type="protein sequence ID" value="PLW54009.1"/>
    <property type="molecule type" value="Genomic_DNA"/>
</dbReference>
<comment type="caution">
    <text evidence="3">The sequence shown here is derived from an EMBL/GenBank/DDBJ whole genome shotgun (WGS) entry which is preliminary data.</text>
</comment>
<organism evidence="3 4">
    <name type="scientific">Puccinia coronata f. sp. avenae</name>
    <dbReference type="NCBI Taxonomy" id="200324"/>
    <lineage>
        <taxon>Eukaryota</taxon>
        <taxon>Fungi</taxon>
        <taxon>Dikarya</taxon>
        <taxon>Basidiomycota</taxon>
        <taxon>Pucciniomycotina</taxon>
        <taxon>Pucciniomycetes</taxon>
        <taxon>Pucciniales</taxon>
        <taxon>Pucciniaceae</taxon>
        <taxon>Puccinia</taxon>
    </lineage>
</organism>
<protein>
    <submittedName>
        <fullName evidence="3">Uncharacterized protein</fullName>
    </submittedName>
</protein>
<feature type="transmembrane region" description="Helical" evidence="2">
    <location>
        <begin position="40"/>
        <end position="59"/>
    </location>
</feature>
<evidence type="ECO:0000256" key="2">
    <source>
        <dbReference type="SAM" id="Phobius"/>
    </source>
</evidence>
<evidence type="ECO:0000256" key="1">
    <source>
        <dbReference type="SAM" id="MobiDB-lite"/>
    </source>
</evidence>
<dbReference type="OrthoDB" id="2507011at2759"/>
<feature type="compositionally biased region" description="Polar residues" evidence="1">
    <location>
        <begin position="113"/>
        <end position="127"/>
    </location>
</feature>
<dbReference type="STRING" id="200324.A0A2N5VVK0"/>
<sequence>MLMSLLLHRRSTTVQSTASFQGEHDRASNTTWRFMHHHSLSLYFLVLISTILILFPNGASASEHNHIDITPRALYDITLADSAAGSSKGSPNAYNSSAGITTTTGNTVKQNASLVGSASSRRNTSSPVARGDASLPQCGAHQNMFATNSTTGLTSKLMSTGSGIATTDCYYALGHLLHMKNDVLMLQMNSTTNYTKKKSCGSCRLEIQGNYSKELLVPLDVVMFGTSQDRSGGLNGLLRQCHKRGGQVTVAAREKLSTTLRIDVSKTSTHRICS</sequence>
<keyword evidence="2" id="KW-0472">Membrane</keyword>
<dbReference type="Proteomes" id="UP000235388">
    <property type="component" value="Unassembled WGS sequence"/>
</dbReference>
<evidence type="ECO:0000313" key="3">
    <source>
        <dbReference type="EMBL" id="PLW54009.1"/>
    </source>
</evidence>
<gene>
    <name evidence="3" type="ORF">PCANC_06842</name>
</gene>
<keyword evidence="2" id="KW-0812">Transmembrane</keyword>
<keyword evidence="2" id="KW-1133">Transmembrane helix</keyword>
<dbReference type="AlphaFoldDB" id="A0A2N5VVK0"/>
<accession>A0A2N5VVK0</accession>
<evidence type="ECO:0000313" key="4">
    <source>
        <dbReference type="Proteomes" id="UP000235388"/>
    </source>
</evidence>
<feature type="region of interest" description="Disordered" evidence="1">
    <location>
        <begin position="113"/>
        <end position="133"/>
    </location>
</feature>
<reference evidence="3 4" key="1">
    <citation type="submission" date="2017-11" db="EMBL/GenBank/DDBJ databases">
        <title>De novo assembly and phasing of dikaryotic genomes from two isolates of Puccinia coronata f. sp. avenae, the causal agent of oat crown rust.</title>
        <authorList>
            <person name="Miller M.E."/>
            <person name="Zhang Y."/>
            <person name="Omidvar V."/>
            <person name="Sperschneider J."/>
            <person name="Schwessinger B."/>
            <person name="Raley C."/>
            <person name="Palmer J.M."/>
            <person name="Garnica D."/>
            <person name="Upadhyaya N."/>
            <person name="Rathjen J."/>
            <person name="Taylor J.M."/>
            <person name="Park R.F."/>
            <person name="Dodds P.N."/>
            <person name="Hirsch C.D."/>
            <person name="Kianian S.F."/>
            <person name="Figueroa M."/>
        </authorList>
    </citation>
    <scope>NUCLEOTIDE SEQUENCE [LARGE SCALE GENOMIC DNA]</scope>
    <source>
        <strain evidence="3">12NC29</strain>
    </source>
</reference>
<proteinExistence type="predicted"/>
<keyword evidence="4" id="KW-1185">Reference proteome</keyword>
<name>A0A2N5VVK0_9BASI</name>